<dbReference type="Proteomes" id="UP000004095">
    <property type="component" value="Unassembled WGS sequence"/>
</dbReference>
<name>A1ZXU3_MICM2</name>
<proteinExistence type="predicted"/>
<dbReference type="eggNOG" id="ENOG5034B5H">
    <property type="taxonomic scope" value="Bacteria"/>
</dbReference>
<reference evidence="1" key="1">
    <citation type="submission" date="2007-01" db="EMBL/GenBank/DDBJ databases">
        <authorList>
            <person name="Haygood M."/>
            <person name="Podell S."/>
            <person name="Anderson C."/>
            <person name="Hopkinson B."/>
            <person name="Roe K."/>
            <person name="Barbeau K."/>
            <person name="Gaasterland T."/>
            <person name="Ferriera S."/>
            <person name="Johnson J."/>
            <person name="Kravitz S."/>
            <person name="Beeson K."/>
            <person name="Sutton G."/>
            <person name="Rogers Y.-H."/>
            <person name="Friedman R."/>
            <person name="Frazier M."/>
            <person name="Venter J.C."/>
        </authorList>
    </citation>
    <scope>NUCLEOTIDE SEQUENCE [LARGE SCALE GENOMIC DNA]</scope>
    <source>
        <strain evidence="1">ATCC 23134</strain>
    </source>
</reference>
<dbReference type="AlphaFoldDB" id="A1ZXU3"/>
<comment type="caution">
    <text evidence="1">The sequence shown here is derived from an EMBL/GenBank/DDBJ whole genome shotgun (WGS) entry which is preliminary data.</text>
</comment>
<dbReference type="EMBL" id="AAWS01000061">
    <property type="protein sequence ID" value="EAY24772.1"/>
    <property type="molecule type" value="Genomic_DNA"/>
</dbReference>
<evidence type="ECO:0000313" key="2">
    <source>
        <dbReference type="Proteomes" id="UP000004095"/>
    </source>
</evidence>
<evidence type="ECO:0000313" key="1">
    <source>
        <dbReference type="EMBL" id="EAY24772.1"/>
    </source>
</evidence>
<keyword evidence="2" id="KW-1185">Reference proteome</keyword>
<gene>
    <name evidence="1" type="ORF">M23134_04555</name>
</gene>
<protein>
    <submittedName>
        <fullName evidence="1">Uncharacterized protein</fullName>
    </submittedName>
</protein>
<sequence length="132" mass="15866">MENFKTAKIYLEEEKNALIVTITRSYIPMNEFKEIFNKAYEFIPLYSIKKLIFDKRKLMVFHQPSMEWYFVEWKEKAFNMGLNIIRKVLPDDKIFKQSVKIGWSKIANEHPNAKFHQMNIAYVHSIEQALND</sequence>
<accession>A1ZXU3</accession>
<organism evidence="1 2">
    <name type="scientific">Microscilla marina ATCC 23134</name>
    <dbReference type="NCBI Taxonomy" id="313606"/>
    <lineage>
        <taxon>Bacteria</taxon>
        <taxon>Pseudomonadati</taxon>
        <taxon>Bacteroidota</taxon>
        <taxon>Cytophagia</taxon>
        <taxon>Cytophagales</taxon>
        <taxon>Microscillaceae</taxon>
        <taxon>Microscilla</taxon>
    </lineage>
</organism>